<feature type="domain" description="2EXR" evidence="1">
    <location>
        <begin position="4"/>
        <end position="72"/>
    </location>
</feature>
<evidence type="ECO:0000313" key="3">
    <source>
        <dbReference type="Proteomes" id="UP001390339"/>
    </source>
</evidence>
<dbReference type="Proteomes" id="UP001390339">
    <property type="component" value="Unassembled WGS sequence"/>
</dbReference>
<evidence type="ECO:0000259" key="1">
    <source>
        <dbReference type="Pfam" id="PF20150"/>
    </source>
</evidence>
<reference evidence="2 3" key="1">
    <citation type="journal article" date="2024" name="IMA Fungus">
        <title>Apiospora arundinis, a panoply of carbohydrate-active enzymes and secondary metabolites.</title>
        <authorList>
            <person name="Sorensen T."/>
            <person name="Petersen C."/>
            <person name="Muurmann A.T."/>
            <person name="Christiansen J.V."/>
            <person name="Brundto M.L."/>
            <person name="Overgaard C.K."/>
            <person name="Boysen A.T."/>
            <person name="Wollenberg R.D."/>
            <person name="Larsen T.O."/>
            <person name="Sorensen J.L."/>
            <person name="Nielsen K.L."/>
            <person name="Sondergaard T.E."/>
        </authorList>
    </citation>
    <scope>NUCLEOTIDE SEQUENCE [LARGE SCALE GENOMIC DNA]</scope>
    <source>
        <strain evidence="2 3">AAU 773</strain>
    </source>
</reference>
<dbReference type="InterPro" id="IPR045518">
    <property type="entry name" value="2EXR"/>
</dbReference>
<protein>
    <recommendedName>
        <fullName evidence="1">2EXR domain-containing protein</fullName>
    </recommendedName>
</protein>
<dbReference type="EMBL" id="JAPCWZ010000006">
    <property type="protein sequence ID" value="KAK8859757.1"/>
    <property type="molecule type" value="Genomic_DNA"/>
</dbReference>
<name>A0ABR2I9U0_9PEZI</name>
<organism evidence="2 3">
    <name type="scientific">Apiospora arundinis</name>
    <dbReference type="NCBI Taxonomy" id="335852"/>
    <lineage>
        <taxon>Eukaryota</taxon>
        <taxon>Fungi</taxon>
        <taxon>Dikarya</taxon>
        <taxon>Ascomycota</taxon>
        <taxon>Pezizomycotina</taxon>
        <taxon>Sordariomycetes</taxon>
        <taxon>Xylariomycetidae</taxon>
        <taxon>Amphisphaeriales</taxon>
        <taxon>Apiosporaceae</taxon>
        <taxon>Apiospora</taxon>
    </lineage>
</organism>
<evidence type="ECO:0000313" key="2">
    <source>
        <dbReference type="EMBL" id="KAK8859757.1"/>
    </source>
</evidence>
<keyword evidence="3" id="KW-1185">Reference proteome</keyword>
<gene>
    <name evidence="2" type="ORF">PGQ11_010491</name>
</gene>
<dbReference type="Pfam" id="PF20150">
    <property type="entry name" value="2EXR"/>
    <property type="match status" value="1"/>
</dbReference>
<proteinExistence type="predicted"/>
<accession>A0ABR2I9U0</accession>
<sequence length="261" mass="30024">MAAFTLFPRLAPELRAMIWKEALDEEADDRIALVHGDETLRNMPFKSLISPLLSTNQESRKLALLRYSFKLDVVSVSVLDPITAESVEAWASNRDDIQWGVTPMEDIKQKYWDSYKEFRCYVGTRKTLCSPIGDLGRKNGCIRLSLETDKFLLAYNVHNKRRWKDGCIAYLMRDEKAEFLGSAGLEFWRTNIFTQLNNPVRGRFMALSIPTTLCMSDEEDGLRILDTAAEEGAKSMKFIEWRREDDISDSWGWSLTGPFEV</sequence>
<comment type="caution">
    <text evidence="2">The sequence shown here is derived from an EMBL/GenBank/DDBJ whole genome shotgun (WGS) entry which is preliminary data.</text>
</comment>